<accession>A0ABQ5D6P5</accession>
<evidence type="ECO:0000256" key="1">
    <source>
        <dbReference type="SAM" id="MobiDB-lite"/>
    </source>
</evidence>
<evidence type="ECO:0000313" key="3">
    <source>
        <dbReference type="Proteomes" id="UP001151760"/>
    </source>
</evidence>
<keyword evidence="3" id="KW-1185">Reference proteome</keyword>
<evidence type="ECO:0000313" key="2">
    <source>
        <dbReference type="EMBL" id="GJT34976.1"/>
    </source>
</evidence>
<reference evidence="2" key="1">
    <citation type="journal article" date="2022" name="Int. J. Mol. Sci.">
        <title>Draft Genome of Tanacetum Coccineum: Genomic Comparison of Closely Related Tanacetum-Family Plants.</title>
        <authorList>
            <person name="Yamashiro T."/>
            <person name="Shiraishi A."/>
            <person name="Nakayama K."/>
            <person name="Satake H."/>
        </authorList>
    </citation>
    <scope>NUCLEOTIDE SEQUENCE</scope>
</reference>
<proteinExistence type="predicted"/>
<feature type="region of interest" description="Disordered" evidence="1">
    <location>
        <begin position="1"/>
        <end position="120"/>
    </location>
</feature>
<name>A0ABQ5D6P5_9ASTR</name>
<sequence>MASEEFCQFGYVTPPPKRPFEERDGWQHHAPSTNLDDSRWLNPAALPPKIYPSRPVRASRSTSAAEEGDAIGGSNEPEEKTTADNSNVLKKDVKTATPADDAQSRIQAARERFLARKGNK</sequence>
<comment type="caution">
    <text evidence="2">The sequence shown here is derived from an EMBL/GenBank/DDBJ whole genome shotgun (WGS) entry which is preliminary data.</text>
</comment>
<dbReference type="Proteomes" id="UP001151760">
    <property type="component" value="Unassembled WGS sequence"/>
</dbReference>
<organism evidence="2 3">
    <name type="scientific">Tanacetum coccineum</name>
    <dbReference type="NCBI Taxonomy" id="301880"/>
    <lineage>
        <taxon>Eukaryota</taxon>
        <taxon>Viridiplantae</taxon>
        <taxon>Streptophyta</taxon>
        <taxon>Embryophyta</taxon>
        <taxon>Tracheophyta</taxon>
        <taxon>Spermatophyta</taxon>
        <taxon>Magnoliopsida</taxon>
        <taxon>eudicotyledons</taxon>
        <taxon>Gunneridae</taxon>
        <taxon>Pentapetalae</taxon>
        <taxon>asterids</taxon>
        <taxon>campanulids</taxon>
        <taxon>Asterales</taxon>
        <taxon>Asteraceae</taxon>
        <taxon>Asteroideae</taxon>
        <taxon>Anthemideae</taxon>
        <taxon>Anthemidinae</taxon>
        <taxon>Tanacetum</taxon>
    </lineage>
</organism>
<reference evidence="2" key="2">
    <citation type="submission" date="2022-01" db="EMBL/GenBank/DDBJ databases">
        <authorList>
            <person name="Yamashiro T."/>
            <person name="Shiraishi A."/>
            <person name="Satake H."/>
            <person name="Nakayama K."/>
        </authorList>
    </citation>
    <scope>NUCLEOTIDE SEQUENCE</scope>
</reference>
<protein>
    <submittedName>
        <fullName evidence="2">Uncharacterized protein</fullName>
    </submittedName>
</protein>
<feature type="compositionally biased region" description="Basic and acidic residues" evidence="1">
    <location>
        <begin position="18"/>
        <end position="27"/>
    </location>
</feature>
<gene>
    <name evidence="2" type="ORF">Tco_0925395</name>
</gene>
<dbReference type="EMBL" id="BQNB010015011">
    <property type="protein sequence ID" value="GJT34976.1"/>
    <property type="molecule type" value="Genomic_DNA"/>
</dbReference>